<dbReference type="Proteomes" id="UP000028492">
    <property type="component" value="Chromosome"/>
</dbReference>
<keyword evidence="6" id="KW-1185">Reference proteome</keyword>
<evidence type="ECO:0000313" key="5">
    <source>
        <dbReference type="EMBL" id="AIG78523.1"/>
    </source>
</evidence>
<dbReference type="STRING" id="208439.AJAP_28425"/>
<dbReference type="PANTHER" id="PTHR33495">
    <property type="entry name" value="ANTI-SIGMA FACTOR ANTAGONIST TM_1081-RELATED-RELATED"/>
    <property type="match status" value="1"/>
</dbReference>
<dbReference type="eggNOG" id="COG1366">
    <property type="taxonomic scope" value="Bacteria"/>
</dbReference>
<evidence type="ECO:0000256" key="3">
    <source>
        <dbReference type="SAM" id="MobiDB-lite"/>
    </source>
</evidence>
<dbReference type="InterPro" id="IPR036513">
    <property type="entry name" value="STAS_dom_sf"/>
</dbReference>
<dbReference type="SUPFAM" id="SSF52091">
    <property type="entry name" value="SpoIIaa-like"/>
    <property type="match status" value="1"/>
</dbReference>
<gene>
    <name evidence="5" type="ORF">AJAP_28425</name>
</gene>
<comment type="similarity">
    <text evidence="1 2">Belongs to the anti-sigma-factor antagonist family.</text>
</comment>
<dbReference type="PANTHER" id="PTHR33495:SF2">
    <property type="entry name" value="ANTI-SIGMA FACTOR ANTAGONIST TM_1081-RELATED"/>
    <property type="match status" value="1"/>
</dbReference>
<accession>A0A075UZV8</accession>
<evidence type="ECO:0000259" key="4">
    <source>
        <dbReference type="PROSITE" id="PS50801"/>
    </source>
</evidence>
<organism evidence="5 6">
    <name type="scientific">Amycolatopsis japonica</name>
    <dbReference type="NCBI Taxonomy" id="208439"/>
    <lineage>
        <taxon>Bacteria</taxon>
        <taxon>Bacillati</taxon>
        <taxon>Actinomycetota</taxon>
        <taxon>Actinomycetes</taxon>
        <taxon>Pseudonocardiales</taxon>
        <taxon>Pseudonocardiaceae</taxon>
        <taxon>Amycolatopsis</taxon>
        <taxon>Amycolatopsis japonica group</taxon>
    </lineage>
</organism>
<dbReference type="AlphaFoldDB" id="A0A075UZV8"/>
<dbReference type="GO" id="GO:0043856">
    <property type="term" value="F:anti-sigma factor antagonist activity"/>
    <property type="evidence" value="ECO:0007669"/>
    <property type="project" value="InterPro"/>
</dbReference>
<dbReference type="Pfam" id="PF01740">
    <property type="entry name" value="STAS"/>
    <property type="match status" value="1"/>
</dbReference>
<dbReference type="InterPro" id="IPR003658">
    <property type="entry name" value="Anti-sigma_ant"/>
</dbReference>
<evidence type="ECO:0000256" key="1">
    <source>
        <dbReference type="ARBA" id="ARBA00009013"/>
    </source>
</evidence>
<proteinExistence type="inferred from homology"/>
<dbReference type="Gene3D" id="3.30.750.24">
    <property type="entry name" value="STAS domain"/>
    <property type="match status" value="1"/>
</dbReference>
<dbReference type="EMBL" id="CP008953">
    <property type="protein sequence ID" value="AIG78523.1"/>
    <property type="molecule type" value="Genomic_DNA"/>
</dbReference>
<feature type="region of interest" description="Disordered" evidence="3">
    <location>
        <begin position="94"/>
        <end position="113"/>
    </location>
</feature>
<reference evidence="5 6" key="1">
    <citation type="journal article" date="2014" name="J. Biotechnol.">
        <title>Complete genome sequence of the actinobacterium Amycolatopsis japonica MG417-CF17(T) (=DSM 44213T) producing (S,S)-N,N'-ethylenediaminedisuccinic acid.</title>
        <authorList>
            <person name="Stegmann E."/>
            <person name="Albersmeier A."/>
            <person name="Spohn M."/>
            <person name="Gert H."/>
            <person name="Weber T."/>
            <person name="Wohlleben W."/>
            <person name="Kalinowski J."/>
            <person name="Ruckert C."/>
        </authorList>
    </citation>
    <scope>NUCLEOTIDE SEQUENCE [LARGE SCALE GENOMIC DNA]</scope>
    <source>
        <strain evidence="6">MG417-CF17 (DSM 44213)</strain>
    </source>
</reference>
<dbReference type="InterPro" id="IPR002645">
    <property type="entry name" value="STAS_dom"/>
</dbReference>
<protein>
    <recommendedName>
        <fullName evidence="2">Anti-sigma factor antagonist</fullName>
    </recommendedName>
</protein>
<dbReference type="CDD" id="cd07043">
    <property type="entry name" value="STAS_anti-anti-sigma_factors"/>
    <property type="match status" value="1"/>
</dbReference>
<dbReference type="KEGG" id="aja:AJAP_28425"/>
<dbReference type="NCBIfam" id="TIGR00377">
    <property type="entry name" value="ant_ant_sig"/>
    <property type="match status" value="1"/>
</dbReference>
<sequence>MLIVDGDLDLHTAPAARQAIEAALSRRPRRLIVDLTHVQFLNSAGLEVLLAAHRKAAPHTDFRLVATTRTVFRPLQITGLHEQLIIHGSRSAAIATSAGTDDDSPARRPRPGH</sequence>
<dbReference type="HOGENOM" id="CLU_115403_3_1_11"/>
<evidence type="ECO:0000256" key="2">
    <source>
        <dbReference type="RuleBase" id="RU003749"/>
    </source>
</evidence>
<feature type="domain" description="STAS" evidence="4">
    <location>
        <begin position="1"/>
        <end position="97"/>
    </location>
</feature>
<evidence type="ECO:0000313" key="6">
    <source>
        <dbReference type="Proteomes" id="UP000028492"/>
    </source>
</evidence>
<name>A0A075UZV8_9PSEU</name>
<dbReference type="PROSITE" id="PS50801">
    <property type="entry name" value="STAS"/>
    <property type="match status" value="1"/>
</dbReference>